<dbReference type="PANTHER" id="PTHR11820">
    <property type="entry name" value="ACYLPYRUVASE"/>
    <property type="match status" value="1"/>
</dbReference>
<proteinExistence type="predicted"/>
<reference evidence="3 4" key="1">
    <citation type="submission" date="2022-10" db="EMBL/GenBank/DDBJ databases">
        <title>Alteromonas sp. chi3 Genome sequencing.</title>
        <authorList>
            <person name="Park S."/>
        </authorList>
    </citation>
    <scope>NUCLEOTIDE SEQUENCE [LARGE SCALE GENOMIC DNA]</scope>
    <source>
        <strain evidence="4">chi3</strain>
    </source>
</reference>
<gene>
    <name evidence="3" type="ORF">OIK42_07440</name>
</gene>
<dbReference type="InterPro" id="IPR036663">
    <property type="entry name" value="Fumarylacetoacetase_C_sf"/>
</dbReference>
<evidence type="ECO:0000259" key="2">
    <source>
        <dbReference type="Pfam" id="PF01557"/>
    </source>
</evidence>
<dbReference type="InterPro" id="IPR011234">
    <property type="entry name" value="Fumarylacetoacetase-like_C"/>
</dbReference>
<evidence type="ECO:0000256" key="1">
    <source>
        <dbReference type="ARBA" id="ARBA00022723"/>
    </source>
</evidence>
<organism evidence="3 4">
    <name type="scientific">Alteromonas gilva</name>
    <dbReference type="NCBI Taxonomy" id="2987522"/>
    <lineage>
        <taxon>Bacteria</taxon>
        <taxon>Pseudomonadati</taxon>
        <taxon>Pseudomonadota</taxon>
        <taxon>Gammaproteobacteria</taxon>
        <taxon>Alteromonadales</taxon>
        <taxon>Alteromonadaceae</taxon>
        <taxon>Alteromonas/Salinimonas group</taxon>
        <taxon>Alteromonas</taxon>
    </lineage>
</organism>
<keyword evidence="3" id="KW-0378">Hydrolase</keyword>
<comment type="caution">
    <text evidence="3">The sequence shown here is derived from an EMBL/GenBank/DDBJ whole genome shotgun (WGS) entry which is preliminary data.</text>
</comment>
<name>A0ABT5L288_9ALTE</name>
<sequence length="219" mass="23958">MYQHRKPDGETMALPVGKVVCVGRNYLDHIQELNNDVPEEPLLFMKPATALCDVREPLAIPAGLGECHNELEVAVLISKRLTRADATQAASAIGGVGLALDLTLRDVQQRLKDKGQPWERAKAFDNACPVSPMIALDDIARLADLSFTLHINGELRQQGNTRMMMRDTLSLLCAISEVFTLEPGDIVLTGTPKGVGPLHSGDTLTLTMPPWLQIETRVE</sequence>
<dbReference type="SUPFAM" id="SSF56529">
    <property type="entry name" value="FAH"/>
    <property type="match status" value="1"/>
</dbReference>
<protein>
    <submittedName>
        <fullName evidence="3">Fumarylacetoacetate hydrolase family protein</fullName>
    </submittedName>
</protein>
<feature type="domain" description="Fumarylacetoacetase-like C-terminal" evidence="2">
    <location>
        <begin position="18"/>
        <end position="218"/>
    </location>
</feature>
<dbReference type="Pfam" id="PF01557">
    <property type="entry name" value="FAA_hydrolase"/>
    <property type="match status" value="1"/>
</dbReference>
<dbReference type="GO" id="GO:0016787">
    <property type="term" value="F:hydrolase activity"/>
    <property type="evidence" value="ECO:0007669"/>
    <property type="project" value="UniProtKB-KW"/>
</dbReference>
<evidence type="ECO:0000313" key="4">
    <source>
        <dbReference type="Proteomes" id="UP001218788"/>
    </source>
</evidence>
<dbReference type="NCBIfam" id="NF007967">
    <property type="entry name" value="PRK10691.1"/>
    <property type="match status" value="1"/>
</dbReference>
<dbReference type="PANTHER" id="PTHR11820:SF7">
    <property type="entry name" value="ACYLPYRUVASE FAHD1, MITOCHONDRIAL"/>
    <property type="match status" value="1"/>
</dbReference>
<dbReference type="RefSeq" id="WP_273639513.1">
    <property type="nucleotide sequence ID" value="NZ_JAQQXP010000001.1"/>
</dbReference>
<dbReference type="Gene3D" id="3.90.850.10">
    <property type="entry name" value="Fumarylacetoacetase-like, C-terminal domain"/>
    <property type="match status" value="1"/>
</dbReference>
<dbReference type="EMBL" id="JAQQXP010000001">
    <property type="protein sequence ID" value="MDC8830591.1"/>
    <property type="molecule type" value="Genomic_DNA"/>
</dbReference>
<evidence type="ECO:0000313" key="3">
    <source>
        <dbReference type="EMBL" id="MDC8830591.1"/>
    </source>
</evidence>
<dbReference type="Proteomes" id="UP001218788">
    <property type="component" value="Unassembled WGS sequence"/>
</dbReference>
<accession>A0ABT5L288</accession>
<keyword evidence="1" id="KW-0479">Metal-binding</keyword>
<keyword evidence="4" id="KW-1185">Reference proteome</keyword>